<dbReference type="InterPro" id="IPR001611">
    <property type="entry name" value="Leu-rich_rpt"/>
</dbReference>
<dbReference type="PROSITE" id="PS00108">
    <property type="entry name" value="PROTEIN_KINASE_ST"/>
    <property type="match status" value="1"/>
</dbReference>
<dbReference type="SMART" id="SM00369">
    <property type="entry name" value="LRR_TYP"/>
    <property type="match status" value="6"/>
</dbReference>
<keyword evidence="12" id="KW-0677">Repeat</keyword>
<dbReference type="GO" id="GO:0009791">
    <property type="term" value="P:post-embryonic development"/>
    <property type="evidence" value="ECO:0007669"/>
    <property type="project" value="UniProtKB-ARBA"/>
</dbReference>
<dbReference type="InterPro" id="IPR008271">
    <property type="entry name" value="Ser/Thr_kinase_AS"/>
</dbReference>
<dbReference type="SUPFAM" id="SSF56112">
    <property type="entry name" value="Protein kinase-like (PK-like)"/>
    <property type="match status" value="1"/>
</dbReference>
<dbReference type="FunFam" id="3.30.200.20:FF:000292">
    <property type="entry name" value="Leucine-rich repeat receptor-like serine/threonine-protein kinase BAM1"/>
    <property type="match status" value="1"/>
</dbReference>
<keyword evidence="8" id="KW-0433">Leucine-rich repeat</keyword>
<dbReference type="InterPro" id="IPR003591">
    <property type="entry name" value="Leu-rich_rpt_typical-subtyp"/>
</dbReference>
<keyword evidence="7" id="KW-0597">Phosphoprotein</keyword>
<comment type="similarity">
    <text evidence="2">Belongs to the RLP family.</text>
</comment>
<dbReference type="PROSITE" id="PS50011">
    <property type="entry name" value="PROTEIN_KINASE_DOM"/>
    <property type="match status" value="1"/>
</dbReference>
<evidence type="ECO:0000256" key="10">
    <source>
        <dbReference type="ARBA" id="ARBA00022692"/>
    </source>
</evidence>
<feature type="chain" id="PRO_5039067323" description="non-specific serine/threonine protein kinase" evidence="22">
    <location>
        <begin position="25"/>
        <end position="1023"/>
    </location>
</feature>
<evidence type="ECO:0000256" key="20">
    <source>
        <dbReference type="PROSITE-ProRule" id="PRU10141"/>
    </source>
</evidence>
<dbReference type="FunFam" id="1.10.510.10:FF:000632">
    <property type="entry name" value="leucine-rich repeat receptor-like protein kinase TDR"/>
    <property type="match status" value="1"/>
</dbReference>
<dbReference type="SUPFAM" id="SSF52047">
    <property type="entry name" value="RNI-like"/>
    <property type="match status" value="1"/>
</dbReference>
<evidence type="ECO:0000256" key="2">
    <source>
        <dbReference type="ARBA" id="ARBA00009592"/>
    </source>
</evidence>
<evidence type="ECO:0000313" key="25">
    <source>
        <dbReference type="Proteomes" id="UP001058974"/>
    </source>
</evidence>
<evidence type="ECO:0000256" key="18">
    <source>
        <dbReference type="ARBA" id="ARBA00023170"/>
    </source>
</evidence>
<dbReference type="GO" id="GO:0005886">
    <property type="term" value="C:plasma membrane"/>
    <property type="evidence" value="ECO:0007669"/>
    <property type="project" value="UniProtKB-SubCell"/>
</dbReference>
<keyword evidence="9" id="KW-0808">Transferase</keyword>
<keyword evidence="5" id="KW-1003">Cell membrane</keyword>
<dbReference type="FunFam" id="3.80.10.10:FF:000275">
    <property type="entry name" value="Leucine-rich repeat receptor-like protein kinase"/>
    <property type="match status" value="1"/>
</dbReference>
<keyword evidence="25" id="KW-1185">Reference proteome</keyword>
<dbReference type="InterPro" id="IPR032675">
    <property type="entry name" value="LRR_dom_sf"/>
</dbReference>
<evidence type="ECO:0000256" key="15">
    <source>
        <dbReference type="ARBA" id="ARBA00022840"/>
    </source>
</evidence>
<dbReference type="EC" id="2.7.11.1" evidence="3"/>
<keyword evidence="6" id="KW-0723">Serine/threonine-protein kinase</keyword>
<dbReference type="PANTHER" id="PTHR48056:SF25">
    <property type="entry name" value="PROTEIN KINASE DOMAIN-CONTAINING PROTEIN"/>
    <property type="match status" value="1"/>
</dbReference>
<evidence type="ECO:0000256" key="3">
    <source>
        <dbReference type="ARBA" id="ARBA00012513"/>
    </source>
</evidence>
<keyword evidence="19" id="KW-0325">Glycoprotein</keyword>
<dbReference type="InterPro" id="IPR050647">
    <property type="entry name" value="Plant_LRR-RLKs"/>
</dbReference>
<dbReference type="GO" id="GO:0048608">
    <property type="term" value="P:reproductive structure development"/>
    <property type="evidence" value="ECO:0007669"/>
    <property type="project" value="UniProtKB-ARBA"/>
</dbReference>
<dbReference type="Gramene" id="Psat6g142440.1">
    <property type="protein sequence ID" value="Psat6g142440.1.cds"/>
    <property type="gene ID" value="Psat6g142440"/>
</dbReference>
<dbReference type="GO" id="GO:0005524">
    <property type="term" value="F:ATP binding"/>
    <property type="evidence" value="ECO:0007669"/>
    <property type="project" value="UniProtKB-UniRule"/>
</dbReference>
<keyword evidence="13 20" id="KW-0547">Nucleotide-binding</keyword>
<dbReference type="InterPro" id="IPR017441">
    <property type="entry name" value="Protein_kinase_ATP_BS"/>
</dbReference>
<keyword evidence="18" id="KW-0675">Receptor</keyword>
<dbReference type="GO" id="GO:0004674">
    <property type="term" value="F:protein serine/threonine kinase activity"/>
    <property type="evidence" value="ECO:0007669"/>
    <property type="project" value="UniProtKB-KW"/>
</dbReference>
<dbReference type="FunFam" id="3.80.10.10:FF:000233">
    <property type="entry name" value="Leucine-rich repeat receptor-like protein kinase TDR"/>
    <property type="match status" value="1"/>
</dbReference>
<evidence type="ECO:0000256" key="13">
    <source>
        <dbReference type="ARBA" id="ARBA00022741"/>
    </source>
</evidence>
<evidence type="ECO:0000256" key="22">
    <source>
        <dbReference type="SAM" id="SignalP"/>
    </source>
</evidence>
<evidence type="ECO:0000256" key="9">
    <source>
        <dbReference type="ARBA" id="ARBA00022679"/>
    </source>
</evidence>
<keyword evidence="4" id="KW-0217">Developmental protein</keyword>
<evidence type="ECO:0000256" key="21">
    <source>
        <dbReference type="SAM" id="Phobius"/>
    </source>
</evidence>
<keyword evidence="16 21" id="KW-1133">Transmembrane helix</keyword>
<dbReference type="SUPFAM" id="SSF52058">
    <property type="entry name" value="L domain-like"/>
    <property type="match status" value="1"/>
</dbReference>
<evidence type="ECO:0000256" key="6">
    <source>
        <dbReference type="ARBA" id="ARBA00022527"/>
    </source>
</evidence>
<dbReference type="SMART" id="SM00220">
    <property type="entry name" value="S_TKc"/>
    <property type="match status" value="1"/>
</dbReference>
<dbReference type="AlphaFoldDB" id="A0A9D4WAZ0"/>
<dbReference type="PANTHER" id="PTHR48056">
    <property type="entry name" value="LRR RECEPTOR-LIKE SERINE/THREONINE-PROTEIN KINASE-RELATED"/>
    <property type="match status" value="1"/>
</dbReference>
<dbReference type="PROSITE" id="PS51450">
    <property type="entry name" value="LRR"/>
    <property type="match status" value="1"/>
</dbReference>
<dbReference type="FunFam" id="3.80.10.10:FF:000041">
    <property type="entry name" value="LRR receptor-like serine/threonine-protein kinase ERECTA"/>
    <property type="match status" value="1"/>
</dbReference>
<dbReference type="Gramene" id="Psat06G0384400-T1">
    <property type="protein sequence ID" value="KAI5398208.1"/>
    <property type="gene ID" value="KIW84_063844"/>
</dbReference>
<evidence type="ECO:0000256" key="16">
    <source>
        <dbReference type="ARBA" id="ARBA00022989"/>
    </source>
</evidence>
<sequence>MKPFLFFLIPFSFFFQTQLPLVSSATTLPFQLITLLSIKSALIDPLNHLNDWKINPSNSSSAFSNSNNSQDPIWCFWRGITCHPKTAQITSLNLSHLNLTGTISPQIRYLTSLTHLNISGNDFNGTFQTAIFQLTELRTLDISHNSFNSTFPPGISKLRFLRIFNAFSNNFTGPLPEELIRLPFLEQLNLGGSYFSGRIPPSYGNFKRLKFLLFHGNALEGSLPPELGLLSELQHLEIGYNPFSGTIPVELTMLSNLKYLDISFTNISGQVIPELGNLTMLENLFLFANRLSGEIPSSIGKLKSLKDLDLSDNELTGSIPPEITMLKELTRVNLMINKLKGEIPQGIGELPKLNRFYVFNNSLNGTLPPKLGSNGLLQLLDVSTNSLQGSIPIQICKGSNLVKFNLFDNKFTNSLPLSLANCTSLARVRIQNNKLTGSIPQTLTMLPNLTYLDLSNNNFYGEIPKELGNLQYLNITGNSFESNLPSNIWNASNLQIFSASNSKITGQIPEFLGCESIYRIELQGNLINGSIPWNIGHCEKLIMLNLSRNHLTGIIPWEISTLPSITDVDLSQNSLTGTIPSSFNNCSTLQNFNVSFNSLTGPIPSSGIFQSLHPSSYSGNKNLCGDLLAKPCATSVENELEVQRQEPKKTAGAIIWIIAAAFGIGLFVIVAGTRCFHANYNRGFNGNENNGEIGPWKLTAFQRLNFTAEDVLECVSMSDKILGMGSTGTVYKAEMPGGEIIAVKKLWGKQKENNSNLIRRRRGVLAEVDVLGNVRHRNIVRLLGCCSNQEITMLLYEYMPNGNLDDLLHGENKGDNMVISDWFTRYNIALGVAQGICYLHHDCDPVIVHRDLKPSNILLDGEMEARVADFGVAKLIQADESMSVIAGSYGYIAPEYAYTLQVDEKSDIYSYGVVLMEILSGKRSVDQEFGDGNSIVDWVKSKIKTKDGIEGILDKNAGPGCGSVREEMIQMLRIALLCTSRNPADRPSMRDVVLMLQAAKPKRKLLGGGGDVALVQKPITNES</sequence>
<evidence type="ECO:0000256" key="4">
    <source>
        <dbReference type="ARBA" id="ARBA00022473"/>
    </source>
</evidence>
<dbReference type="Gene3D" id="3.30.200.20">
    <property type="entry name" value="Phosphorylase Kinase, domain 1"/>
    <property type="match status" value="1"/>
</dbReference>
<evidence type="ECO:0000256" key="7">
    <source>
        <dbReference type="ARBA" id="ARBA00022553"/>
    </source>
</evidence>
<dbReference type="GO" id="GO:0048367">
    <property type="term" value="P:shoot system development"/>
    <property type="evidence" value="ECO:0007669"/>
    <property type="project" value="UniProtKB-ARBA"/>
</dbReference>
<keyword evidence="15 20" id="KW-0067">ATP-binding</keyword>
<evidence type="ECO:0000256" key="19">
    <source>
        <dbReference type="ARBA" id="ARBA00023180"/>
    </source>
</evidence>
<dbReference type="Pfam" id="PF00560">
    <property type="entry name" value="LRR_1"/>
    <property type="match status" value="6"/>
</dbReference>
<feature type="signal peptide" evidence="22">
    <location>
        <begin position="1"/>
        <end position="24"/>
    </location>
</feature>
<evidence type="ECO:0000313" key="24">
    <source>
        <dbReference type="EMBL" id="KAI5398208.1"/>
    </source>
</evidence>
<evidence type="ECO:0000256" key="5">
    <source>
        <dbReference type="ARBA" id="ARBA00022475"/>
    </source>
</evidence>
<feature type="binding site" evidence="20">
    <location>
        <position position="745"/>
    </location>
    <ligand>
        <name>ATP</name>
        <dbReference type="ChEBI" id="CHEBI:30616"/>
    </ligand>
</feature>
<evidence type="ECO:0000256" key="11">
    <source>
        <dbReference type="ARBA" id="ARBA00022729"/>
    </source>
</evidence>
<feature type="transmembrane region" description="Helical" evidence="21">
    <location>
        <begin position="653"/>
        <end position="672"/>
    </location>
</feature>
<dbReference type="PROSITE" id="PS00107">
    <property type="entry name" value="PROTEIN_KINASE_ATP"/>
    <property type="match status" value="1"/>
</dbReference>
<dbReference type="PRINTS" id="PR00019">
    <property type="entry name" value="LEURICHRPT"/>
</dbReference>
<dbReference type="GO" id="GO:1905393">
    <property type="term" value="P:plant organ formation"/>
    <property type="evidence" value="ECO:0007669"/>
    <property type="project" value="UniProtKB-ARBA"/>
</dbReference>
<reference evidence="24 25" key="1">
    <citation type="journal article" date="2022" name="Nat. Genet.">
        <title>Improved pea reference genome and pan-genome highlight genomic features and evolutionary characteristics.</title>
        <authorList>
            <person name="Yang T."/>
            <person name="Liu R."/>
            <person name="Luo Y."/>
            <person name="Hu S."/>
            <person name="Wang D."/>
            <person name="Wang C."/>
            <person name="Pandey M.K."/>
            <person name="Ge S."/>
            <person name="Xu Q."/>
            <person name="Li N."/>
            <person name="Li G."/>
            <person name="Huang Y."/>
            <person name="Saxena R.K."/>
            <person name="Ji Y."/>
            <person name="Li M."/>
            <person name="Yan X."/>
            <person name="He Y."/>
            <person name="Liu Y."/>
            <person name="Wang X."/>
            <person name="Xiang C."/>
            <person name="Varshney R.K."/>
            <person name="Ding H."/>
            <person name="Gao S."/>
            <person name="Zong X."/>
        </authorList>
    </citation>
    <scope>NUCLEOTIDE SEQUENCE [LARGE SCALE GENOMIC DNA]</scope>
    <source>
        <strain evidence="24 25">cv. Zhongwan 6</strain>
    </source>
</reference>
<evidence type="ECO:0000259" key="23">
    <source>
        <dbReference type="PROSITE" id="PS50011"/>
    </source>
</evidence>
<dbReference type="Proteomes" id="UP001058974">
    <property type="component" value="Chromosome 6"/>
</dbReference>
<evidence type="ECO:0000256" key="12">
    <source>
        <dbReference type="ARBA" id="ARBA00022737"/>
    </source>
</evidence>
<evidence type="ECO:0000256" key="17">
    <source>
        <dbReference type="ARBA" id="ARBA00023136"/>
    </source>
</evidence>
<dbReference type="Gene3D" id="3.80.10.10">
    <property type="entry name" value="Ribonuclease Inhibitor"/>
    <property type="match status" value="3"/>
</dbReference>
<proteinExistence type="inferred from homology"/>
<accession>A0A9D4WAZ0</accession>
<dbReference type="Gene3D" id="1.10.510.10">
    <property type="entry name" value="Transferase(Phosphotransferase) domain 1"/>
    <property type="match status" value="1"/>
</dbReference>
<dbReference type="InterPro" id="IPR000719">
    <property type="entry name" value="Prot_kinase_dom"/>
</dbReference>
<name>A0A9D4WAZ0_PEA</name>
<keyword evidence="10 21" id="KW-0812">Transmembrane</keyword>
<evidence type="ECO:0000256" key="1">
    <source>
        <dbReference type="ARBA" id="ARBA00004251"/>
    </source>
</evidence>
<keyword evidence="17 21" id="KW-0472">Membrane</keyword>
<dbReference type="InterPro" id="IPR011009">
    <property type="entry name" value="Kinase-like_dom_sf"/>
</dbReference>
<dbReference type="EMBL" id="JAMSHJ010000006">
    <property type="protein sequence ID" value="KAI5398208.1"/>
    <property type="molecule type" value="Genomic_DNA"/>
</dbReference>
<comment type="caution">
    <text evidence="24">The sequence shown here is derived from an EMBL/GenBank/DDBJ whole genome shotgun (WGS) entry which is preliminary data.</text>
</comment>
<gene>
    <name evidence="24" type="ORF">KIW84_063844</name>
</gene>
<keyword evidence="14" id="KW-0418">Kinase</keyword>
<organism evidence="24 25">
    <name type="scientific">Pisum sativum</name>
    <name type="common">Garden pea</name>
    <name type="synonym">Lathyrus oleraceus</name>
    <dbReference type="NCBI Taxonomy" id="3888"/>
    <lineage>
        <taxon>Eukaryota</taxon>
        <taxon>Viridiplantae</taxon>
        <taxon>Streptophyta</taxon>
        <taxon>Embryophyta</taxon>
        <taxon>Tracheophyta</taxon>
        <taxon>Spermatophyta</taxon>
        <taxon>Magnoliopsida</taxon>
        <taxon>eudicotyledons</taxon>
        <taxon>Gunneridae</taxon>
        <taxon>Pentapetalae</taxon>
        <taxon>rosids</taxon>
        <taxon>fabids</taxon>
        <taxon>Fabales</taxon>
        <taxon>Fabaceae</taxon>
        <taxon>Papilionoideae</taxon>
        <taxon>50 kb inversion clade</taxon>
        <taxon>NPAAA clade</taxon>
        <taxon>Hologalegina</taxon>
        <taxon>IRL clade</taxon>
        <taxon>Fabeae</taxon>
        <taxon>Lathyrus</taxon>
    </lineage>
</organism>
<evidence type="ECO:0000256" key="8">
    <source>
        <dbReference type="ARBA" id="ARBA00022614"/>
    </source>
</evidence>
<keyword evidence="11 22" id="KW-0732">Signal</keyword>
<protein>
    <recommendedName>
        <fullName evidence="3">non-specific serine/threonine protein kinase</fullName>
        <ecNumber evidence="3">2.7.11.1</ecNumber>
    </recommendedName>
</protein>
<evidence type="ECO:0000256" key="14">
    <source>
        <dbReference type="ARBA" id="ARBA00022777"/>
    </source>
</evidence>
<feature type="domain" description="Protein kinase" evidence="23">
    <location>
        <begin position="716"/>
        <end position="1006"/>
    </location>
</feature>
<dbReference type="GO" id="GO:0033612">
    <property type="term" value="F:receptor serine/threonine kinase binding"/>
    <property type="evidence" value="ECO:0007669"/>
    <property type="project" value="TreeGrafter"/>
</dbReference>
<comment type="subcellular location">
    <subcellularLocation>
        <location evidence="1">Cell membrane</location>
        <topology evidence="1">Single-pass type I membrane protein</topology>
    </subcellularLocation>
</comment>
<dbReference type="Pfam" id="PF00069">
    <property type="entry name" value="Pkinase"/>
    <property type="match status" value="1"/>
</dbReference>
<dbReference type="OrthoDB" id="676979at2759"/>